<dbReference type="STRING" id="356305.SAMN05421841_1983"/>
<accession>A0A1I0QLK4</accession>
<dbReference type="EMBL" id="FOIU01000001">
    <property type="protein sequence ID" value="SEW27917.1"/>
    <property type="molecule type" value="Genomic_DNA"/>
</dbReference>
<dbReference type="RefSeq" id="WP_089791962.1">
    <property type="nucleotide sequence ID" value="NZ_FOIU01000001.1"/>
</dbReference>
<name>A0A1I0QLK4_9FLAO</name>
<evidence type="ECO:0000313" key="2">
    <source>
        <dbReference type="Proteomes" id="UP000199469"/>
    </source>
</evidence>
<keyword evidence="2" id="KW-1185">Reference proteome</keyword>
<gene>
    <name evidence="1" type="ORF">SAMN05421841_1983</name>
</gene>
<protein>
    <submittedName>
        <fullName evidence="1">Uncharacterized protein</fullName>
    </submittedName>
</protein>
<reference evidence="2" key="1">
    <citation type="submission" date="2016-10" db="EMBL/GenBank/DDBJ databases">
        <authorList>
            <person name="Varghese N."/>
            <person name="Submissions S."/>
        </authorList>
    </citation>
    <scope>NUCLEOTIDE SEQUENCE [LARGE SCALE GENOMIC DNA]</scope>
    <source>
        <strain evidence="2">DSM 17724</strain>
    </source>
</reference>
<organism evidence="1 2">
    <name type="scientific">Chryseobacterium wanjuense</name>
    <dbReference type="NCBI Taxonomy" id="356305"/>
    <lineage>
        <taxon>Bacteria</taxon>
        <taxon>Pseudomonadati</taxon>
        <taxon>Bacteroidota</taxon>
        <taxon>Flavobacteriia</taxon>
        <taxon>Flavobacteriales</taxon>
        <taxon>Weeksellaceae</taxon>
        <taxon>Chryseobacterium group</taxon>
        <taxon>Chryseobacterium</taxon>
    </lineage>
</organism>
<evidence type="ECO:0000313" key="1">
    <source>
        <dbReference type="EMBL" id="SEW27917.1"/>
    </source>
</evidence>
<sequence>MIEPNKISPPVFFLNRPEIFQIRNVEEYRLFLESYCLGKQLDYFHFRVKFDKFLIENNAYGLKYNEHTNCPNWVTIIRFSSSSDDQMSLSILKSELKEFIEQNKDDKKNSEIFSIT</sequence>
<dbReference type="AlphaFoldDB" id="A0A1I0QLK4"/>
<dbReference type="Proteomes" id="UP000199469">
    <property type="component" value="Unassembled WGS sequence"/>
</dbReference>
<proteinExistence type="predicted"/>